<name>A0A3B1DM84_9ZZZZ</name>
<dbReference type="EMBL" id="UOGK01000603">
    <property type="protein sequence ID" value="VAX41862.1"/>
    <property type="molecule type" value="Genomic_DNA"/>
</dbReference>
<evidence type="ECO:0000313" key="1">
    <source>
        <dbReference type="EMBL" id="VAX41862.1"/>
    </source>
</evidence>
<dbReference type="SUPFAM" id="SSF89372">
    <property type="entry name" value="Fucose-specific lectin"/>
    <property type="match status" value="1"/>
</dbReference>
<feature type="non-terminal residue" evidence="1">
    <location>
        <position position="1"/>
    </location>
</feature>
<sequence>FEMYEIEAADKGDFSELAASGPWTQGNGVVTLTDTDTGIRFVLTLSSTGSSGFVSQLIQQSPTITERPMAIVTRIAPDPSDLGTVLAAGIFDKDGNPVVFDLREASDSWSVVDVERYAMDDLAFAPTDGLGANPADIEAFEASDGRLLAAITTDDGLFAMQRDEAGFWRLRNLTDSLTGADNITSTITIFTDNNGTSYVAGTTGAGEMVTYVFDPTANNGEGAWSYTNISVEQLAPKNQTTPVFVGPLISYVTAWNGLNIAGLDADGNIQAVWSGDGGTVWNASNLSTITGAPAMASGLTAYLTDWQGINIIGLDADGQVLATWWVPAFKGNWRVSNLTAISGGSALTGSSLTSFVAPWGALNIAGLDENSDIQTYWWTPVTNKWQVANLTAAIAPGDPKPAEQLQSQTNTTYGGELNILGTDPDTGDLLRLYFRVDDNQWVVENVTTDADYV</sequence>
<protein>
    <submittedName>
        <fullName evidence="1">Uncharacterized protein</fullName>
    </submittedName>
</protein>
<proteinExistence type="predicted"/>
<organism evidence="1">
    <name type="scientific">hydrothermal vent metagenome</name>
    <dbReference type="NCBI Taxonomy" id="652676"/>
    <lineage>
        <taxon>unclassified sequences</taxon>
        <taxon>metagenomes</taxon>
        <taxon>ecological metagenomes</taxon>
    </lineage>
</organism>
<reference evidence="1" key="1">
    <citation type="submission" date="2018-06" db="EMBL/GenBank/DDBJ databases">
        <authorList>
            <person name="Zhirakovskaya E."/>
        </authorList>
    </citation>
    <scope>NUCLEOTIDE SEQUENCE</scope>
</reference>
<dbReference type="AlphaFoldDB" id="A0A3B1DM84"/>
<accession>A0A3B1DM84</accession>
<gene>
    <name evidence="1" type="ORF">MNBD_PLANCTO03-1896</name>
</gene>